<gene>
    <name evidence="2" type="ORF">KIPB_016875</name>
</gene>
<evidence type="ECO:0000313" key="2">
    <source>
        <dbReference type="EMBL" id="GIQ92855.1"/>
    </source>
</evidence>
<name>A0A9K3DD64_9EUKA</name>
<comment type="caution">
    <text evidence="2">The sequence shown here is derived from an EMBL/GenBank/DDBJ whole genome shotgun (WGS) entry which is preliminary data.</text>
</comment>
<evidence type="ECO:0000313" key="3">
    <source>
        <dbReference type="Proteomes" id="UP000265618"/>
    </source>
</evidence>
<accession>A0A9K3DD64</accession>
<keyword evidence="1" id="KW-0812">Transmembrane</keyword>
<evidence type="ECO:0000256" key="1">
    <source>
        <dbReference type="SAM" id="Phobius"/>
    </source>
</evidence>
<dbReference type="Proteomes" id="UP000265618">
    <property type="component" value="Unassembled WGS sequence"/>
</dbReference>
<feature type="transmembrane region" description="Helical" evidence="1">
    <location>
        <begin position="86"/>
        <end position="109"/>
    </location>
</feature>
<organism evidence="2 3">
    <name type="scientific">Kipferlia bialata</name>
    <dbReference type="NCBI Taxonomy" id="797122"/>
    <lineage>
        <taxon>Eukaryota</taxon>
        <taxon>Metamonada</taxon>
        <taxon>Carpediemonas-like organisms</taxon>
        <taxon>Kipferlia</taxon>
    </lineage>
</organism>
<keyword evidence="3" id="KW-1185">Reference proteome</keyword>
<dbReference type="AlphaFoldDB" id="A0A9K3DD64"/>
<keyword evidence="1" id="KW-0472">Membrane</keyword>
<keyword evidence="1" id="KW-1133">Transmembrane helix</keyword>
<feature type="non-terminal residue" evidence="2">
    <location>
        <position position="125"/>
    </location>
</feature>
<proteinExistence type="predicted"/>
<reference evidence="2 3" key="1">
    <citation type="journal article" date="2018" name="PLoS ONE">
        <title>The draft genome of Kipferlia bialata reveals reductive genome evolution in fornicate parasites.</title>
        <authorList>
            <person name="Tanifuji G."/>
            <person name="Takabayashi S."/>
            <person name="Kume K."/>
            <person name="Takagi M."/>
            <person name="Nakayama T."/>
            <person name="Kamikawa R."/>
            <person name="Inagaki Y."/>
            <person name="Hashimoto T."/>
        </authorList>
    </citation>
    <scope>NUCLEOTIDE SEQUENCE [LARGE SCALE GENOMIC DNA]</scope>
    <source>
        <strain evidence="2">NY0173</strain>
    </source>
</reference>
<protein>
    <submittedName>
        <fullName evidence="2">Uncharacterized protein</fullName>
    </submittedName>
</protein>
<feature type="non-terminal residue" evidence="2">
    <location>
        <position position="1"/>
    </location>
</feature>
<dbReference type="EMBL" id="BDIP01010742">
    <property type="protein sequence ID" value="GIQ92855.1"/>
    <property type="molecule type" value="Genomic_DNA"/>
</dbReference>
<sequence>EVVGAYAFLWGGLGLSYLYTQAFQTDGETDRFDAVFLAEGVFNAVSLVCVIVIACRVYSSTKLSAVKGVSRANRNQLVMASYFRSLVSWLFLALAAKVVIVAVLDIFLFPDEFDLPIYSYTFVVY</sequence>
<feature type="transmembrane region" description="Helical" evidence="1">
    <location>
        <begin position="40"/>
        <end position="58"/>
    </location>
</feature>